<feature type="compositionally biased region" description="Basic and acidic residues" evidence="1">
    <location>
        <begin position="94"/>
        <end position="108"/>
    </location>
</feature>
<dbReference type="EMBL" id="OV696691">
    <property type="protein sequence ID" value="CAH1268653.1"/>
    <property type="molecule type" value="Genomic_DNA"/>
</dbReference>
<reference evidence="3" key="1">
    <citation type="submission" date="2022-01" db="EMBL/GenBank/DDBJ databases">
        <authorList>
            <person name="Braso-Vives M."/>
        </authorList>
    </citation>
    <scope>NUCLEOTIDE SEQUENCE</scope>
</reference>
<feature type="region of interest" description="Disordered" evidence="1">
    <location>
        <begin position="165"/>
        <end position="319"/>
    </location>
</feature>
<dbReference type="Proteomes" id="UP000838412">
    <property type="component" value="Chromosome 6"/>
</dbReference>
<feature type="compositionally biased region" description="Basic and acidic residues" evidence="1">
    <location>
        <begin position="287"/>
        <end position="300"/>
    </location>
</feature>
<sequence length="1144" mass="125757">MSGPVGEAESGLQPRQVVAQVEALARQLERENARIQAAGKAGLSRGKVAGLLQELTGVLEECARESGELVARIRHVRGVLSGTRDGLRLAGGRDRCAKEHHGKDDPKDASVGNLRKSVDEAMTVAEKAEGTVADVAREASAAILEDAQELNHLECIEDEPEKLEDMNAENENGEEETASESTTSNSNEVATNQSENNPVDETPETEEKVADDEKESEGDKTNEVRADEKPVQETEKEGNDVKYSGSKEKTDNKSTVVENDTKHSAEKKTVTKSEDRSPATTKMKAPSPHEKKNTSRDREQINLNSNPEEDDTADQKTPANPGIWSTFPFDAQNEDGQSELVCLIKVDIQAVTNFPVTCQINNHLAPSALAQNEELVSHVVQLSPVGLKLPAPAVVSLPYTWSRHVSRELAVKATTDGENWKTVPLKASDVVYKDRKGHFVEVEVSCLACYVVVSRLKVETFNLQKSRTKPNVFRSSVDQRIELNFPPGAVKTAGVLNVQVQPVDSGSLSALKSRCADCDTLITTSPIVSLSLSPGLRLHKPVDVTVPCPLNPAGSWARDPARPGTAGLGGYNYPPHLPTRSRKLGGSSPRPGSAPAGRTSAMEEGDNGDDFLHLLGQPEGEDAWAEVMDVRFRQNKKGLVTFETAEMLEKFIVLRTADPAAEQFQGLTETLPRLLQTSLTLVIQISPNNILPPFSGSSFIVLRTADPAAEQFQVVTETLPRLLETSLTLVIQISPNTLLPPFSGSSFIVLRTADPAAEQFQSLTETLPRLLETSLTLVIQISPNILLPPFSGSSSCGPLTPQRSSSRPFIVLRTADPAAEQFQGLTESLPRLLETSLTLTDARLILRTKTGDPERTVVRCVPARDVREAEMQLDAAGYEEAEPSKEYKSLRLTDKPVSPRQVLLKDGDQLVLKFSGNVTRDGDGDSRDSVRLTFYSQRRTQAHFYIKERVSVTSFSANPQVNEFGNYSSPCYRGMVRFYGTRRYVGRPGAEDAARGPPDVIKNAFLGDAVEDGLDSICKLPVTLPKRERDPPRPPSAYRKLIESQGPLVNDWLQWLASEIDEDWDLLGHHLRVKRSRLQHIKRNNPEDPQQQAFDMLYSWRKSLPAAADKIGKLCRALSRVGRRDLAEELRERYSDHRKKNGKA</sequence>
<dbReference type="GO" id="GO:0007165">
    <property type="term" value="P:signal transduction"/>
    <property type="evidence" value="ECO:0007669"/>
    <property type="project" value="InterPro"/>
</dbReference>
<name>A0A8K0ETX3_BRALA</name>
<evidence type="ECO:0000313" key="4">
    <source>
        <dbReference type="Proteomes" id="UP000838412"/>
    </source>
</evidence>
<dbReference type="InterPro" id="IPR000488">
    <property type="entry name" value="Death_dom"/>
</dbReference>
<feature type="domain" description="Death" evidence="2">
    <location>
        <begin position="1062"/>
        <end position="1134"/>
    </location>
</feature>
<feature type="compositionally biased region" description="Acidic residues" evidence="1">
    <location>
        <begin position="165"/>
        <end position="178"/>
    </location>
</feature>
<proteinExistence type="predicted"/>
<feature type="compositionally biased region" description="Basic and acidic residues" evidence="1">
    <location>
        <begin position="259"/>
        <end position="277"/>
    </location>
</feature>
<accession>A0A8K0ETX3</accession>
<keyword evidence="4" id="KW-1185">Reference proteome</keyword>
<feature type="region of interest" description="Disordered" evidence="1">
    <location>
        <begin position="567"/>
        <end position="607"/>
    </location>
</feature>
<dbReference type="InterPro" id="IPR011029">
    <property type="entry name" value="DEATH-like_dom_sf"/>
</dbReference>
<feature type="region of interest" description="Disordered" evidence="1">
    <location>
        <begin position="94"/>
        <end position="113"/>
    </location>
</feature>
<dbReference type="PANTHER" id="PTHR28336:SF4">
    <property type="entry name" value="DEATH DOMAIN-CONTAINING PROTEIN 1"/>
    <property type="match status" value="1"/>
</dbReference>
<evidence type="ECO:0000313" key="3">
    <source>
        <dbReference type="EMBL" id="CAH1268653.1"/>
    </source>
</evidence>
<feature type="compositionally biased region" description="Acidic residues" evidence="1">
    <location>
        <begin position="201"/>
        <end position="216"/>
    </location>
</feature>
<dbReference type="Pfam" id="PF00531">
    <property type="entry name" value="Death"/>
    <property type="match status" value="1"/>
</dbReference>
<gene>
    <name evidence="3" type="primary">DTHD1</name>
    <name evidence="3" type="ORF">BLAG_LOCUS21525</name>
</gene>
<evidence type="ECO:0000259" key="2">
    <source>
        <dbReference type="PROSITE" id="PS50017"/>
    </source>
</evidence>
<dbReference type="SUPFAM" id="SSF47986">
    <property type="entry name" value="DEATH domain"/>
    <property type="match status" value="1"/>
</dbReference>
<feature type="compositionally biased region" description="Low complexity" evidence="1">
    <location>
        <begin position="179"/>
        <end position="192"/>
    </location>
</feature>
<dbReference type="CDD" id="cd08779">
    <property type="entry name" value="Death_PIDD"/>
    <property type="match status" value="1"/>
</dbReference>
<evidence type="ECO:0000256" key="1">
    <source>
        <dbReference type="SAM" id="MobiDB-lite"/>
    </source>
</evidence>
<dbReference type="OrthoDB" id="6118651at2759"/>
<dbReference type="PROSITE" id="PS50017">
    <property type="entry name" value="DEATH_DOMAIN"/>
    <property type="match status" value="1"/>
</dbReference>
<dbReference type="Gene3D" id="1.10.533.10">
    <property type="entry name" value="Death Domain, Fas"/>
    <property type="match status" value="1"/>
</dbReference>
<dbReference type="Gene3D" id="2.60.220.30">
    <property type="match status" value="2"/>
</dbReference>
<feature type="compositionally biased region" description="Basic and acidic residues" evidence="1">
    <location>
        <begin position="217"/>
        <end position="252"/>
    </location>
</feature>
<dbReference type="PANTHER" id="PTHR28336">
    <property type="entry name" value="BA1-643"/>
    <property type="match status" value="1"/>
</dbReference>
<protein>
    <submittedName>
        <fullName evidence="3">DTHD1 protein</fullName>
    </submittedName>
</protein>
<organism evidence="3 4">
    <name type="scientific">Branchiostoma lanceolatum</name>
    <name type="common">Common lancelet</name>
    <name type="synonym">Amphioxus lanceolatum</name>
    <dbReference type="NCBI Taxonomy" id="7740"/>
    <lineage>
        <taxon>Eukaryota</taxon>
        <taxon>Metazoa</taxon>
        <taxon>Chordata</taxon>
        <taxon>Cephalochordata</taxon>
        <taxon>Leptocardii</taxon>
        <taxon>Amphioxiformes</taxon>
        <taxon>Branchiostomatidae</taxon>
        <taxon>Branchiostoma</taxon>
    </lineage>
</organism>
<dbReference type="AlphaFoldDB" id="A0A8K0ETX3"/>